<feature type="chain" id="PRO_5008125080" description="ITG-containing peptide" evidence="1">
    <location>
        <begin position="23"/>
        <end position="118"/>
    </location>
</feature>
<sequence length="118" mass="13110">MKSPALWMAIGAILLLGGSVNAWGGLFNRFSPEMLANMGYGSHGGSYRPQSFLQNEILDEEQQSPRYEPDPCYPRACSANEYCCPGFICVAVDDGKKQLCTHEAFRLHGLQLFLFSNQ</sequence>
<organism evidence="2 3">
    <name type="scientific">Anopheles christyi</name>
    <dbReference type="NCBI Taxonomy" id="43041"/>
    <lineage>
        <taxon>Eukaryota</taxon>
        <taxon>Metazoa</taxon>
        <taxon>Ecdysozoa</taxon>
        <taxon>Arthropoda</taxon>
        <taxon>Hexapoda</taxon>
        <taxon>Insecta</taxon>
        <taxon>Pterygota</taxon>
        <taxon>Neoptera</taxon>
        <taxon>Endopterygota</taxon>
        <taxon>Diptera</taxon>
        <taxon>Nematocera</taxon>
        <taxon>Culicoidea</taxon>
        <taxon>Culicidae</taxon>
        <taxon>Anophelinae</taxon>
        <taxon>Anopheles</taxon>
    </lineage>
</organism>
<dbReference type="EnsemblMetazoa" id="ACHR006251-RA">
    <property type="protein sequence ID" value="ACHR006251-PA"/>
    <property type="gene ID" value="ACHR006251"/>
</dbReference>
<evidence type="ECO:0008006" key="4">
    <source>
        <dbReference type="Google" id="ProtNLM"/>
    </source>
</evidence>
<keyword evidence="1" id="KW-0732">Signal</keyword>
<evidence type="ECO:0000256" key="1">
    <source>
        <dbReference type="SAM" id="SignalP"/>
    </source>
</evidence>
<evidence type="ECO:0000313" key="3">
    <source>
        <dbReference type="Proteomes" id="UP000075881"/>
    </source>
</evidence>
<reference evidence="2" key="2">
    <citation type="submission" date="2020-05" db="UniProtKB">
        <authorList>
            <consortium name="EnsemblMetazoa"/>
        </authorList>
    </citation>
    <scope>IDENTIFICATION</scope>
    <source>
        <strain evidence="2">ACHKN1017</strain>
    </source>
</reference>
<keyword evidence="3" id="KW-1185">Reference proteome</keyword>
<dbReference type="VEuPathDB" id="VectorBase:ACHR006251"/>
<accession>A0A182K666</accession>
<evidence type="ECO:0000313" key="2">
    <source>
        <dbReference type="EnsemblMetazoa" id="ACHR006251-PA"/>
    </source>
</evidence>
<dbReference type="Proteomes" id="UP000075881">
    <property type="component" value="Unassembled WGS sequence"/>
</dbReference>
<name>A0A182K666_9DIPT</name>
<proteinExistence type="predicted"/>
<dbReference type="AlphaFoldDB" id="A0A182K666"/>
<protein>
    <recommendedName>
        <fullName evidence="4">ITG-containing peptide</fullName>
    </recommendedName>
</protein>
<reference evidence="3" key="1">
    <citation type="submission" date="2013-03" db="EMBL/GenBank/DDBJ databases">
        <title>The Genome Sequence of Anopheles christyi ACHKN1017.</title>
        <authorList>
            <consortium name="The Broad Institute Genomics Platform"/>
            <person name="Neafsey D.E."/>
            <person name="Besansky N."/>
            <person name="Walker B."/>
            <person name="Young S.K."/>
            <person name="Zeng Q."/>
            <person name="Gargeya S."/>
            <person name="Fitzgerald M."/>
            <person name="Haas B."/>
            <person name="Abouelleil A."/>
            <person name="Allen A.W."/>
            <person name="Alvarado L."/>
            <person name="Arachchi H.M."/>
            <person name="Berlin A.M."/>
            <person name="Chapman S.B."/>
            <person name="Gainer-Dewar J."/>
            <person name="Goldberg J."/>
            <person name="Griggs A."/>
            <person name="Gujja S."/>
            <person name="Hansen M."/>
            <person name="Howarth C."/>
            <person name="Imamovic A."/>
            <person name="Ireland A."/>
            <person name="Larimer J."/>
            <person name="McCowan C."/>
            <person name="Murphy C."/>
            <person name="Pearson M."/>
            <person name="Poon T.W."/>
            <person name="Priest M."/>
            <person name="Roberts A."/>
            <person name="Saif S."/>
            <person name="Shea T."/>
            <person name="Sisk P."/>
            <person name="Sykes S."/>
            <person name="Wortman J."/>
            <person name="Nusbaum C."/>
            <person name="Birren B."/>
        </authorList>
    </citation>
    <scope>NUCLEOTIDE SEQUENCE [LARGE SCALE GENOMIC DNA]</scope>
    <source>
        <strain evidence="3">ACHKN1017</strain>
    </source>
</reference>
<feature type="signal peptide" evidence="1">
    <location>
        <begin position="1"/>
        <end position="22"/>
    </location>
</feature>